<keyword evidence="2" id="KW-1185">Reference proteome</keyword>
<reference evidence="1" key="1">
    <citation type="submission" date="2021-06" db="EMBL/GenBank/DDBJ databases">
        <authorList>
            <person name="Kallberg Y."/>
            <person name="Tangrot J."/>
            <person name="Rosling A."/>
        </authorList>
    </citation>
    <scope>NUCLEOTIDE SEQUENCE</scope>
    <source>
        <strain evidence="1">28 12/20/2015</strain>
    </source>
</reference>
<dbReference type="Proteomes" id="UP000789366">
    <property type="component" value="Unassembled WGS sequence"/>
</dbReference>
<name>A0ACA9MBU2_9GLOM</name>
<sequence>MDGKEHSHDVDGEGENSSSDKLRVKQEKKNMKKARKKAAKNNVNSVSTVEDTPAIAAAKQAELQEKVRMLVNQLAIREAIQPQPSASSSQRQKDMSSHKFWSTQPVPKHGEIINDNGPIEENTPYDQIRKDPYLLPKEFEWSILDLNNENELNELYTLLTNNYVEDDDAMFRFDYSGDFLKWALQPPGYKQTWHVGVRVSATKRLVAFISGIPADIRIYDSHQHLVEINFLCVHKKLRSKRLAPVLIKEITRRSHLEGIFQAVYTAGVVLPKPIAKARYFHRSLNPKKLIETNFSRLPQNTTMSRLIKKFKLPSETLTPGIRPMQEKDVTSVRILLNEYMSKFNFVAVFETDEDVKHWVLTKESVVWSYVVENPLTKKVTDFFSFYCLPSSVIGNPTHKTINAVYLFYYAVQESDDKAIKGRLQALIKDALILAKLKNVDVFNCLDLMENKLFIEDLKFGPGDGYLNYYMYNWRCKDMDSGNVGVVML</sequence>
<accession>A0ACA9MBU2</accession>
<organism evidence="1 2">
    <name type="scientific">Cetraspora pellucida</name>
    <dbReference type="NCBI Taxonomy" id="1433469"/>
    <lineage>
        <taxon>Eukaryota</taxon>
        <taxon>Fungi</taxon>
        <taxon>Fungi incertae sedis</taxon>
        <taxon>Mucoromycota</taxon>
        <taxon>Glomeromycotina</taxon>
        <taxon>Glomeromycetes</taxon>
        <taxon>Diversisporales</taxon>
        <taxon>Gigasporaceae</taxon>
        <taxon>Cetraspora</taxon>
    </lineage>
</organism>
<evidence type="ECO:0000313" key="2">
    <source>
        <dbReference type="Proteomes" id="UP000789366"/>
    </source>
</evidence>
<evidence type="ECO:0000313" key="1">
    <source>
        <dbReference type="EMBL" id="CAG8577348.1"/>
    </source>
</evidence>
<comment type="caution">
    <text evidence="1">The sequence shown here is derived from an EMBL/GenBank/DDBJ whole genome shotgun (WGS) entry which is preliminary data.</text>
</comment>
<proteinExistence type="predicted"/>
<dbReference type="EMBL" id="CAJVPW010007126">
    <property type="protein sequence ID" value="CAG8577348.1"/>
    <property type="molecule type" value="Genomic_DNA"/>
</dbReference>
<gene>
    <name evidence="1" type="ORF">SPELUC_LOCUS6227</name>
</gene>
<protein>
    <submittedName>
        <fullName evidence="1">3602_t:CDS:1</fullName>
    </submittedName>
</protein>